<keyword evidence="6" id="KW-0812">Transmembrane</keyword>
<comment type="caution">
    <text evidence="8">The sequence shown here is derived from an EMBL/GenBank/DDBJ whole genome shotgun (WGS) entry which is preliminary data.</text>
</comment>
<organism evidence="8 9">
    <name type="scientific">Corticibacter populi</name>
    <dbReference type="NCBI Taxonomy" id="1550736"/>
    <lineage>
        <taxon>Bacteria</taxon>
        <taxon>Pseudomonadati</taxon>
        <taxon>Pseudomonadota</taxon>
        <taxon>Betaproteobacteria</taxon>
        <taxon>Burkholderiales</taxon>
        <taxon>Comamonadaceae</taxon>
        <taxon>Corticibacter</taxon>
    </lineage>
</organism>
<proteinExistence type="inferred from homology"/>
<gene>
    <name evidence="8" type="ORF">D8I35_08305</name>
</gene>
<dbReference type="EMBL" id="RDQO01000002">
    <property type="protein sequence ID" value="RMX06516.1"/>
    <property type="molecule type" value="Genomic_DNA"/>
</dbReference>
<keyword evidence="4" id="KW-0720">Serine protease</keyword>
<evidence type="ECO:0000256" key="3">
    <source>
        <dbReference type="ARBA" id="ARBA00022801"/>
    </source>
</evidence>
<feature type="region of interest" description="Disordered" evidence="5">
    <location>
        <begin position="1"/>
        <end position="67"/>
    </location>
</feature>
<dbReference type="InterPro" id="IPR029045">
    <property type="entry name" value="ClpP/crotonase-like_dom_sf"/>
</dbReference>
<dbReference type="RefSeq" id="WP_122227949.1">
    <property type="nucleotide sequence ID" value="NZ_RDQO01000002.1"/>
</dbReference>
<evidence type="ECO:0000313" key="9">
    <source>
        <dbReference type="Proteomes" id="UP000278006"/>
    </source>
</evidence>
<dbReference type="PANTHER" id="PTHR42987">
    <property type="entry name" value="PEPTIDASE S49"/>
    <property type="match status" value="1"/>
</dbReference>
<dbReference type="CDD" id="cd07023">
    <property type="entry name" value="S49_Sppa_N_C"/>
    <property type="match status" value="1"/>
</dbReference>
<dbReference type="Gene3D" id="6.20.330.10">
    <property type="match status" value="1"/>
</dbReference>
<comment type="similarity">
    <text evidence="1">Belongs to the peptidase S49 family.</text>
</comment>
<dbReference type="Gene3D" id="3.90.226.10">
    <property type="entry name" value="2-enoyl-CoA Hydratase, Chain A, domain 1"/>
    <property type="match status" value="1"/>
</dbReference>
<dbReference type="PANTHER" id="PTHR42987:SF8">
    <property type="entry name" value="PROTEINASE"/>
    <property type="match status" value="1"/>
</dbReference>
<protein>
    <submittedName>
        <fullName evidence="8">S49 family peptidase</fullName>
    </submittedName>
</protein>
<keyword evidence="2" id="KW-0645">Protease</keyword>
<evidence type="ECO:0000256" key="2">
    <source>
        <dbReference type="ARBA" id="ARBA00022670"/>
    </source>
</evidence>
<keyword evidence="9" id="KW-1185">Reference proteome</keyword>
<dbReference type="InterPro" id="IPR002142">
    <property type="entry name" value="Peptidase_S49"/>
</dbReference>
<evidence type="ECO:0000256" key="1">
    <source>
        <dbReference type="ARBA" id="ARBA00008683"/>
    </source>
</evidence>
<dbReference type="Pfam" id="PF01343">
    <property type="entry name" value="Peptidase_S49"/>
    <property type="match status" value="1"/>
</dbReference>
<evidence type="ECO:0000256" key="6">
    <source>
        <dbReference type="SAM" id="Phobius"/>
    </source>
</evidence>
<feature type="domain" description="Peptidase S49" evidence="7">
    <location>
        <begin position="189"/>
        <end position="335"/>
    </location>
</feature>
<name>A0A3M6QU30_9BURK</name>
<dbReference type="InterPro" id="IPR047272">
    <property type="entry name" value="S49_SppA_C"/>
</dbReference>
<sequence length="379" mass="41253">MQSGEDSSGPAKGPSTGQPTSRTGEERDLWAERPGQARAAADEQPGRGRRSGKPAAGDKDDGVGKEPGWERSVLEKLAFASLKEQRARRRWNILLRFLFLAYLVFLAWLFLSRTQWTSEPARGLHTAMVNIQGVIAEDKPASARYLLPALRAAFEQSQSQAVLLNINSPGGSPVQAGIVHDEILRLKAKHGKPVYAVIGDAGASAAYYIAVAADRIYVDKASLVGSIGVLLNGFGFTEAMDRLGVERRLLTSGEHKGFLDPFSPMQASDVEHAKQMLRQIHQQFITVVREGRGERLKESPEMFSGLFWTGEESIQLGLADAYGSVHSVARDVVQAEKLIDYSYKRNLADQLANRLGASLGAGVGTGAMQELQGEAVPWR</sequence>
<feature type="compositionally biased region" description="Basic and acidic residues" evidence="5">
    <location>
        <begin position="56"/>
        <end position="67"/>
    </location>
</feature>
<keyword evidence="6" id="KW-1133">Transmembrane helix</keyword>
<dbReference type="AlphaFoldDB" id="A0A3M6QU30"/>
<dbReference type="Proteomes" id="UP000278006">
    <property type="component" value="Unassembled WGS sequence"/>
</dbReference>
<dbReference type="SUPFAM" id="SSF52096">
    <property type="entry name" value="ClpP/crotonase"/>
    <property type="match status" value="1"/>
</dbReference>
<keyword evidence="3" id="KW-0378">Hydrolase</keyword>
<evidence type="ECO:0000259" key="7">
    <source>
        <dbReference type="Pfam" id="PF01343"/>
    </source>
</evidence>
<feature type="transmembrane region" description="Helical" evidence="6">
    <location>
        <begin position="93"/>
        <end position="111"/>
    </location>
</feature>
<dbReference type="OrthoDB" id="9764363at2"/>
<evidence type="ECO:0000256" key="4">
    <source>
        <dbReference type="ARBA" id="ARBA00022825"/>
    </source>
</evidence>
<evidence type="ECO:0000256" key="5">
    <source>
        <dbReference type="SAM" id="MobiDB-lite"/>
    </source>
</evidence>
<dbReference type="GO" id="GO:0006508">
    <property type="term" value="P:proteolysis"/>
    <property type="evidence" value="ECO:0007669"/>
    <property type="project" value="UniProtKB-KW"/>
</dbReference>
<evidence type="ECO:0000313" key="8">
    <source>
        <dbReference type="EMBL" id="RMX06516.1"/>
    </source>
</evidence>
<accession>A0A3M6QU30</accession>
<keyword evidence="6" id="KW-0472">Membrane</keyword>
<reference evidence="8 9" key="1">
    <citation type="submission" date="2018-10" db="EMBL/GenBank/DDBJ databases">
        <title>Draft genome of Cortibacter populi DSM10536.</title>
        <authorList>
            <person name="Bernier A.-M."/>
            <person name="Bernard K."/>
        </authorList>
    </citation>
    <scope>NUCLEOTIDE SEQUENCE [LARGE SCALE GENOMIC DNA]</scope>
    <source>
        <strain evidence="8 9">DSM 105136</strain>
    </source>
</reference>
<dbReference type="GO" id="GO:0008236">
    <property type="term" value="F:serine-type peptidase activity"/>
    <property type="evidence" value="ECO:0007669"/>
    <property type="project" value="UniProtKB-KW"/>
</dbReference>